<accession>A0A543GBA9</accession>
<dbReference type="PANTHER" id="PTHR40763:SF4">
    <property type="entry name" value="DUF1707 DOMAIN-CONTAINING PROTEIN"/>
    <property type="match status" value="1"/>
</dbReference>
<dbReference type="EMBL" id="VFPH01000001">
    <property type="protein sequence ID" value="TQM43358.1"/>
    <property type="molecule type" value="Genomic_DNA"/>
</dbReference>
<comment type="caution">
    <text evidence="3">The sequence shown here is derived from an EMBL/GenBank/DDBJ whole genome shotgun (WGS) entry which is preliminary data.</text>
</comment>
<protein>
    <submittedName>
        <fullName evidence="3">Uncharacterized protein DUF1707</fullName>
    </submittedName>
</protein>
<evidence type="ECO:0000313" key="4">
    <source>
        <dbReference type="Proteomes" id="UP000319818"/>
    </source>
</evidence>
<feature type="domain" description="DUF1707" evidence="2">
    <location>
        <begin position="9"/>
        <end position="61"/>
    </location>
</feature>
<dbReference type="InterPro" id="IPR012551">
    <property type="entry name" value="DUF1707_SHOCT-like"/>
</dbReference>
<dbReference type="Proteomes" id="UP000319818">
    <property type="component" value="Unassembled WGS sequence"/>
</dbReference>
<dbReference type="AlphaFoldDB" id="A0A543GBA9"/>
<reference evidence="3 4" key="1">
    <citation type="submission" date="2019-06" db="EMBL/GenBank/DDBJ databases">
        <title>Sequencing the genomes of 1000 actinobacteria strains.</title>
        <authorList>
            <person name="Klenk H.-P."/>
        </authorList>
    </citation>
    <scope>NUCLEOTIDE SEQUENCE [LARGE SCALE GENOMIC DNA]</scope>
    <source>
        <strain evidence="3 4">DSM 45511</strain>
    </source>
</reference>
<keyword evidence="1" id="KW-1133">Transmembrane helix</keyword>
<sequence length="279" mass="29169">MSSARSPRTRARDLDRSEVCGLLDTAYADGQLDAEEHRSRTGAATAAKTLGELRELVEDLQLEKPMPELRERAPQRPVRRRSRVVGAVAVLVLLGAGFGIGRLTSQAPSPVGPDGTPVAAGGPAAAPIVIGPTALHTPAGLRKLIDGVRTELGTTLVADLTVYPDYASIDMPVPDAPARAQSYHYKGGFDGPSSAGHRDPDDPLVDLAAIDVDKILGLLAGAAESLNVENPTVHYMIVRDIGTGPEVAIYATNNDTGQSGYLEAKPDGTVIGVHAHEPG</sequence>
<dbReference type="RefSeq" id="WP_142096771.1">
    <property type="nucleotide sequence ID" value="NZ_VFPH01000001.1"/>
</dbReference>
<dbReference type="Pfam" id="PF08044">
    <property type="entry name" value="DUF1707"/>
    <property type="match status" value="1"/>
</dbReference>
<evidence type="ECO:0000256" key="1">
    <source>
        <dbReference type="SAM" id="Phobius"/>
    </source>
</evidence>
<dbReference type="PANTHER" id="PTHR40763">
    <property type="entry name" value="MEMBRANE PROTEIN-RELATED"/>
    <property type="match status" value="1"/>
</dbReference>
<organism evidence="3 4">
    <name type="scientific">Pseudonocardia cypriaca</name>
    <dbReference type="NCBI Taxonomy" id="882449"/>
    <lineage>
        <taxon>Bacteria</taxon>
        <taxon>Bacillati</taxon>
        <taxon>Actinomycetota</taxon>
        <taxon>Actinomycetes</taxon>
        <taxon>Pseudonocardiales</taxon>
        <taxon>Pseudonocardiaceae</taxon>
        <taxon>Pseudonocardia</taxon>
    </lineage>
</organism>
<proteinExistence type="predicted"/>
<evidence type="ECO:0000313" key="3">
    <source>
        <dbReference type="EMBL" id="TQM43358.1"/>
    </source>
</evidence>
<evidence type="ECO:0000259" key="2">
    <source>
        <dbReference type="Pfam" id="PF08044"/>
    </source>
</evidence>
<keyword evidence="4" id="KW-1185">Reference proteome</keyword>
<keyword evidence="1" id="KW-0812">Transmembrane</keyword>
<feature type="transmembrane region" description="Helical" evidence="1">
    <location>
        <begin position="84"/>
        <end position="103"/>
    </location>
</feature>
<keyword evidence="1" id="KW-0472">Membrane</keyword>
<gene>
    <name evidence="3" type="ORF">FB388_0702</name>
</gene>
<dbReference type="OrthoDB" id="4753163at2"/>
<name>A0A543GBA9_9PSEU</name>